<dbReference type="RefSeq" id="WP_050521460.1">
    <property type="nucleotide sequence ID" value="NZ_FOCO01000001.1"/>
</dbReference>
<dbReference type="InterPro" id="IPR012338">
    <property type="entry name" value="Beta-lactam/transpept-like"/>
</dbReference>
<evidence type="ECO:0000313" key="2">
    <source>
        <dbReference type="EMBL" id="SEM66270.1"/>
    </source>
</evidence>
<evidence type="ECO:0000259" key="1">
    <source>
        <dbReference type="Pfam" id="PF00144"/>
    </source>
</evidence>
<dbReference type="AlphaFoldDB" id="A0A1H8A6D8"/>
<reference evidence="2 3" key="1">
    <citation type="submission" date="2016-10" db="EMBL/GenBank/DDBJ databases">
        <authorList>
            <person name="de Groot N.N."/>
        </authorList>
    </citation>
    <scope>NUCLEOTIDE SEQUENCE [LARGE SCALE GENOMIC DNA]</scope>
    <source>
        <strain evidence="2 3">CGMCC 1.10836</strain>
    </source>
</reference>
<dbReference type="InterPro" id="IPR001466">
    <property type="entry name" value="Beta-lactam-related"/>
</dbReference>
<dbReference type="STRING" id="1077947.SAMN05216227_100111"/>
<accession>A0A1H8A6D8</accession>
<dbReference type="Gene3D" id="3.40.710.10">
    <property type="entry name" value="DD-peptidase/beta-lactamase superfamily"/>
    <property type="match status" value="1"/>
</dbReference>
<evidence type="ECO:0000313" key="3">
    <source>
        <dbReference type="Proteomes" id="UP000183002"/>
    </source>
</evidence>
<proteinExistence type="predicted"/>
<feature type="domain" description="Beta-lactamase-related" evidence="1">
    <location>
        <begin position="89"/>
        <end position="361"/>
    </location>
</feature>
<dbReference type="InterPro" id="IPR050789">
    <property type="entry name" value="Diverse_Enzym_Activities"/>
</dbReference>
<keyword evidence="3" id="KW-1185">Reference proteome</keyword>
<dbReference type="SUPFAM" id="SSF56601">
    <property type="entry name" value="beta-lactamase/transpeptidase-like"/>
    <property type="match status" value="1"/>
</dbReference>
<dbReference type="EMBL" id="FOCO01000001">
    <property type="protein sequence ID" value="SEM66270.1"/>
    <property type="molecule type" value="Genomic_DNA"/>
</dbReference>
<dbReference type="Proteomes" id="UP000183002">
    <property type="component" value="Unassembled WGS sequence"/>
</dbReference>
<organism evidence="2 3">
    <name type="scientific">Pseudorhodobacter antarcticus</name>
    <dbReference type="NCBI Taxonomy" id="1077947"/>
    <lineage>
        <taxon>Bacteria</taxon>
        <taxon>Pseudomonadati</taxon>
        <taxon>Pseudomonadota</taxon>
        <taxon>Alphaproteobacteria</taxon>
        <taxon>Rhodobacterales</taxon>
        <taxon>Paracoccaceae</taxon>
        <taxon>Pseudorhodobacter</taxon>
    </lineage>
</organism>
<dbReference type="PANTHER" id="PTHR43283:SF14">
    <property type="entry name" value="BLL8153 PROTEIN"/>
    <property type="match status" value="1"/>
</dbReference>
<name>A0A1H8A6D8_9RHOB</name>
<sequence>MRRSIKILGAALLLIAALAVWKREEIGRLQAVLGLFDADTIVANFSHMDRAFVSRDIAVSGPVMALPAGPAMPAVAGLAEWQAARSVTAMVVLHDGALVAEDYRLGTGPMDQRISWSVAKSYLSALFGIVLAEGLIDDINDPVTKYAPTLLGTAYDGATIRDVLTMQSGAAFDEDYLDFWSDINKMGRVMALGQSMDGFTVGVTDREKPPGTAWQYVSIDTHVIGMVMRGATGRAIVDLMGEKLLHPLGIEARAYYVADGLGEPFVLGGLNMITRDYARLGQLFLQRGQVGDRQIVPAAWVDASTSRQANTVPGDIGYGYQWWVPEGAAPGEFLARGIYGQYIYINRSAGVVIAVNSADRGFRDVGSAQSNMAMFRSIAALYQ</sequence>
<gene>
    <name evidence="2" type="ORF">SAMN05216227_100111</name>
</gene>
<protein>
    <recommendedName>
        <fullName evidence="1">Beta-lactamase-related domain-containing protein</fullName>
    </recommendedName>
</protein>
<dbReference type="OrthoDB" id="9814204at2"/>
<dbReference type="PANTHER" id="PTHR43283">
    <property type="entry name" value="BETA-LACTAMASE-RELATED"/>
    <property type="match status" value="1"/>
</dbReference>
<dbReference type="Pfam" id="PF00144">
    <property type="entry name" value="Beta-lactamase"/>
    <property type="match status" value="1"/>
</dbReference>